<dbReference type="PANTHER" id="PTHR32092:SF5">
    <property type="entry name" value="6-PHOSPHO-BETA-GLUCOSIDASE"/>
    <property type="match status" value="1"/>
</dbReference>
<dbReference type="PANTHER" id="PTHR32092">
    <property type="entry name" value="6-PHOSPHO-BETA-GLUCOSIDASE-RELATED"/>
    <property type="match status" value="1"/>
</dbReference>
<evidence type="ECO:0000256" key="8">
    <source>
        <dbReference type="PIRSR" id="PIRSR601088-3"/>
    </source>
</evidence>
<keyword evidence="8" id="KW-0408">Iron</keyword>
<keyword evidence="2 8" id="KW-0479">Metal-binding</keyword>
<keyword evidence="13" id="KW-1185">Reference proteome</keyword>
<dbReference type="SUPFAM" id="SSF56327">
    <property type="entry name" value="LDH C-terminal domain-like"/>
    <property type="match status" value="1"/>
</dbReference>
<comment type="cofactor">
    <cofactor evidence="10">
        <name>NAD(+)</name>
        <dbReference type="ChEBI" id="CHEBI:57540"/>
    </cofactor>
    <text evidence="10">Binds 1 NAD(+) per subunit.</text>
</comment>
<evidence type="ECO:0000256" key="4">
    <source>
        <dbReference type="ARBA" id="ARBA00023027"/>
    </source>
</evidence>
<proteinExistence type="inferred from homology"/>
<dbReference type="EMBL" id="UHFX01000003">
    <property type="protein sequence ID" value="SUO04807.1"/>
    <property type="molecule type" value="Genomic_DNA"/>
</dbReference>
<dbReference type="AlphaFoldDB" id="A0A380LNI1"/>
<dbReference type="Pfam" id="PF11975">
    <property type="entry name" value="Glyco_hydro_4C"/>
    <property type="match status" value="1"/>
</dbReference>
<feature type="binding site" evidence="7">
    <location>
        <position position="96"/>
    </location>
    <ligand>
        <name>substrate</name>
    </ligand>
</feature>
<dbReference type="Gene3D" id="3.90.110.10">
    <property type="entry name" value="Lactate dehydrogenase/glycoside hydrolase, family 4, C-terminal"/>
    <property type="match status" value="1"/>
</dbReference>
<evidence type="ECO:0000256" key="2">
    <source>
        <dbReference type="ARBA" id="ARBA00022723"/>
    </source>
</evidence>
<gene>
    <name evidence="12" type="primary">chbF</name>
    <name evidence="12" type="ORF">NCTC11087_01734</name>
</gene>
<feature type="domain" description="Glycosyl hydrolase family 4 C-terminal" evidence="11">
    <location>
        <begin position="197"/>
        <end position="412"/>
    </location>
</feature>
<keyword evidence="8" id="KW-0533">Nickel</keyword>
<protein>
    <submittedName>
        <fullName evidence="12">6-phospho-beta-glucosidase</fullName>
        <ecNumber evidence="12">3.2.1.86</ecNumber>
    </submittedName>
</protein>
<dbReference type="InterPro" id="IPR001088">
    <property type="entry name" value="Glyco_hydro_4"/>
</dbReference>
<sequence>MKKGLKIVTIGGGSSYTPELMEGFIRRYNELPIHEIWLVDVENGQDKVNIDADMARRMWKAAGHDVEIHVSFDRKEALKDADFVTTQFRVGFLEARIKDERIPLSYGMLGQETNGAGGIFKAFRTIPVILDIVKDMKEVCPNAWLINFTNPSGMVTEAVIQYGHWDKCIGLCNVPVIAMMKEPEAIGYDAKALTYQFAGINHFHWHKVYDQQGHEVTQKVIDALFDGKDIGLPANINNVPFFKEQIEQMQMIPCGYHRYYYRQEEMLAHSLEEYNTIGTRGQQVKHTEEKLFELYKNKELDHKPEELSMRGGAYYSDAACECINAIYNNKKIHMVVSTQNRGAIPELPVDSIVEVSSIIDGKGATPIAWGKFPSAQRGWLQCMKAMEECTINAAVTGNYGMAMEAFALNPLIPSGESAKQVLDQLLLAHEAYLPQFTSTIQRLKKENVQIKDPVVQELMKEGK</sequence>
<keyword evidence="4 10" id="KW-0520">NAD</keyword>
<dbReference type="InterPro" id="IPR022616">
    <property type="entry name" value="Glyco_hydro_4_C"/>
</dbReference>
<feature type="binding site" evidence="8">
    <location>
        <position position="172"/>
    </location>
    <ligand>
        <name>Mn(2+)</name>
        <dbReference type="ChEBI" id="CHEBI:29035"/>
    </ligand>
</feature>
<dbReference type="OrthoDB" id="9808275at2"/>
<dbReference type="InterPro" id="IPR019802">
    <property type="entry name" value="GlycHydrolase_4_CS"/>
</dbReference>
<dbReference type="GeneID" id="77462679"/>
<dbReference type="Gene3D" id="3.40.50.720">
    <property type="entry name" value="NAD(P)-binding Rossmann-like Domain"/>
    <property type="match status" value="1"/>
</dbReference>
<keyword evidence="3 10" id="KW-0378">Hydrolase</keyword>
<keyword evidence="5 8" id="KW-0464">Manganese</keyword>
<dbReference type="RefSeq" id="WP_022790127.1">
    <property type="nucleotide sequence ID" value="NZ_UHFX01000003.1"/>
</dbReference>
<dbReference type="GO" id="GO:0016616">
    <property type="term" value="F:oxidoreductase activity, acting on the CH-OH group of donors, NAD or NADP as acceptor"/>
    <property type="evidence" value="ECO:0007669"/>
    <property type="project" value="InterPro"/>
</dbReference>
<dbReference type="PRINTS" id="PR00732">
    <property type="entry name" value="GLHYDRLASE4"/>
</dbReference>
<feature type="binding site" evidence="8">
    <location>
        <position position="202"/>
    </location>
    <ligand>
        <name>Mn(2+)</name>
        <dbReference type="ChEBI" id="CHEBI:29035"/>
    </ligand>
</feature>
<dbReference type="GO" id="GO:0008706">
    <property type="term" value="F:6-phospho-beta-glucosidase activity"/>
    <property type="evidence" value="ECO:0007669"/>
    <property type="project" value="UniProtKB-EC"/>
</dbReference>
<dbReference type="InterPro" id="IPR036291">
    <property type="entry name" value="NAD(P)-bd_dom_sf"/>
</dbReference>
<keyword evidence="8" id="KW-0170">Cobalt</keyword>
<evidence type="ECO:0000256" key="10">
    <source>
        <dbReference type="RuleBase" id="RU361152"/>
    </source>
</evidence>
<dbReference type="EC" id="3.2.1.86" evidence="12"/>
<name>A0A380LNI1_9FIRM</name>
<evidence type="ECO:0000259" key="11">
    <source>
        <dbReference type="Pfam" id="PF11975"/>
    </source>
</evidence>
<evidence type="ECO:0000313" key="12">
    <source>
        <dbReference type="EMBL" id="SUO04807.1"/>
    </source>
</evidence>
<reference evidence="12 13" key="1">
    <citation type="submission" date="2018-06" db="EMBL/GenBank/DDBJ databases">
        <authorList>
            <consortium name="Pathogen Informatics"/>
            <person name="Doyle S."/>
        </authorList>
    </citation>
    <scope>NUCLEOTIDE SEQUENCE [LARGE SCALE GENOMIC DNA]</scope>
    <source>
        <strain evidence="12 13">NCTC11087</strain>
    </source>
</reference>
<dbReference type="Pfam" id="PF02056">
    <property type="entry name" value="Glyco_hydro_4"/>
    <property type="match status" value="1"/>
</dbReference>
<evidence type="ECO:0000256" key="1">
    <source>
        <dbReference type="ARBA" id="ARBA00010141"/>
    </source>
</evidence>
<comment type="similarity">
    <text evidence="1 10">Belongs to the glycosyl hydrolase 4 family.</text>
</comment>
<evidence type="ECO:0000313" key="13">
    <source>
        <dbReference type="Proteomes" id="UP000255523"/>
    </source>
</evidence>
<keyword evidence="6 10" id="KW-0326">Glycosidase</keyword>
<dbReference type="GO" id="GO:0046872">
    <property type="term" value="F:metal ion binding"/>
    <property type="evidence" value="ECO:0007669"/>
    <property type="project" value="UniProtKB-KW"/>
</dbReference>
<dbReference type="SUPFAM" id="SSF51735">
    <property type="entry name" value="NAD(P)-binding Rossmann-fold domains"/>
    <property type="match status" value="1"/>
</dbReference>
<evidence type="ECO:0000256" key="9">
    <source>
        <dbReference type="PIRSR" id="PIRSR601088-4"/>
    </source>
</evidence>
<dbReference type="Proteomes" id="UP000255523">
    <property type="component" value="Unassembled WGS sequence"/>
</dbReference>
<evidence type="ECO:0000256" key="7">
    <source>
        <dbReference type="PIRSR" id="PIRSR601088-2"/>
    </source>
</evidence>
<accession>A0A380LNI1</accession>
<evidence type="ECO:0000256" key="5">
    <source>
        <dbReference type="ARBA" id="ARBA00023211"/>
    </source>
</evidence>
<dbReference type="PROSITE" id="PS01324">
    <property type="entry name" value="GLYCOSYL_HYDROL_F4"/>
    <property type="match status" value="1"/>
</dbReference>
<organism evidence="12 13">
    <name type="scientific">Faecalicoccus pleomorphus</name>
    <dbReference type="NCBI Taxonomy" id="1323"/>
    <lineage>
        <taxon>Bacteria</taxon>
        <taxon>Bacillati</taxon>
        <taxon>Bacillota</taxon>
        <taxon>Erysipelotrichia</taxon>
        <taxon>Erysipelotrichales</taxon>
        <taxon>Erysipelotrichaceae</taxon>
        <taxon>Faecalicoccus</taxon>
    </lineage>
</organism>
<dbReference type="InterPro" id="IPR015955">
    <property type="entry name" value="Lactate_DH/Glyco_Ohase_4_C"/>
</dbReference>
<dbReference type="CDD" id="cd05296">
    <property type="entry name" value="GH4_P_beta_glucosidase"/>
    <property type="match status" value="1"/>
</dbReference>
<evidence type="ECO:0000256" key="3">
    <source>
        <dbReference type="ARBA" id="ARBA00022801"/>
    </source>
</evidence>
<feature type="binding site" evidence="7">
    <location>
        <position position="150"/>
    </location>
    <ligand>
        <name>substrate</name>
    </ligand>
</feature>
<feature type="site" description="Increases basicity of active site Tyr" evidence="9">
    <location>
        <position position="112"/>
    </location>
</feature>
<dbReference type="GO" id="GO:0005975">
    <property type="term" value="P:carbohydrate metabolic process"/>
    <property type="evidence" value="ECO:0007669"/>
    <property type="project" value="InterPro"/>
</dbReference>
<evidence type="ECO:0000256" key="6">
    <source>
        <dbReference type="ARBA" id="ARBA00023295"/>
    </source>
</evidence>